<dbReference type="GeneID" id="9049616"/>
<dbReference type="Proteomes" id="UP000007800">
    <property type="component" value="Unassembled WGS sequence"/>
</dbReference>
<dbReference type="EMBL" id="GG671313">
    <property type="protein sequence ID" value="EER19030.1"/>
    <property type="molecule type" value="Genomic_DNA"/>
</dbReference>
<feature type="compositionally biased region" description="Basic residues" evidence="1">
    <location>
        <begin position="94"/>
        <end position="104"/>
    </location>
</feature>
<accession>C5K914</accession>
<evidence type="ECO:0000256" key="1">
    <source>
        <dbReference type="SAM" id="MobiDB-lite"/>
    </source>
</evidence>
<name>C5K914_PERM5</name>
<protein>
    <submittedName>
        <fullName evidence="2">Uncharacterized protein</fullName>
    </submittedName>
</protein>
<evidence type="ECO:0000313" key="3">
    <source>
        <dbReference type="Proteomes" id="UP000007800"/>
    </source>
</evidence>
<dbReference type="AlphaFoldDB" id="C5K914"/>
<sequence length="271" mass="30636">MPRKVDPKKLNPLQYVKETVVVIGDERVSKWYCQFDDGECKFGGEWARKRLDKFRDHLTSKHSLKHPNCGDSDDDTHGAPRKRERKSPHENRSKRSCSSPKRRQAKLTRYMVACAPEERVEAFHKALVVGLVRSGAVCFLRMLDLPLVKEAIDTLSPGYSQAEVSFSDSVNKVVDEYCARAVLELTSLAKSNNNEISLTLYSWGSNERSMAGLCGVVLDRSTGIFRSIPLIVRNIELRLSQTITHQDVVVGLVKDGIDLLHASNIERRNRN</sequence>
<gene>
    <name evidence="2" type="ORF">Pmar_PMAR005526</name>
</gene>
<organism evidence="3">
    <name type="scientific">Perkinsus marinus (strain ATCC 50983 / TXsc)</name>
    <dbReference type="NCBI Taxonomy" id="423536"/>
    <lineage>
        <taxon>Eukaryota</taxon>
        <taxon>Sar</taxon>
        <taxon>Alveolata</taxon>
        <taxon>Perkinsozoa</taxon>
        <taxon>Perkinsea</taxon>
        <taxon>Perkinsida</taxon>
        <taxon>Perkinsidae</taxon>
        <taxon>Perkinsus</taxon>
    </lineage>
</organism>
<evidence type="ECO:0000313" key="2">
    <source>
        <dbReference type="EMBL" id="EER19030.1"/>
    </source>
</evidence>
<feature type="region of interest" description="Disordered" evidence="1">
    <location>
        <begin position="62"/>
        <end position="104"/>
    </location>
</feature>
<reference evidence="2 3" key="1">
    <citation type="submission" date="2008-07" db="EMBL/GenBank/DDBJ databases">
        <authorList>
            <person name="El-Sayed N."/>
            <person name="Caler E."/>
            <person name="Inman J."/>
            <person name="Amedeo P."/>
            <person name="Hass B."/>
            <person name="Wortman J."/>
        </authorList>
    </citation>
    <scope>NUCLEOTIDE SEQUENCE [LARGE SCALE GENOMIC DNA]</scope>
    <source>
        <strain evidence="3">ATCC 50983 / TXsc</strain>
    </source>
</reference>
<proteinExistence type="predicted"/>
<dbReference type="RefSeq" id="XP_002787234.1">
    <property type="nucleotide sequence ID" value="XM_002787188.1"/>
</dbReference>
<dbReference type="InParanoid" id="C5K914"/>
<keyword evidence="3" id="KW-1185">Reference proteome</keyword>